<evidence type="ECO:0000313" key="1">
    <source>
        <dbReference type="EMBL" id="QIK72760.1"/>
    </source>
</evidence>
<organism evidence="1 2">
    <name type="scientific">Propioniciclava coleopterorum</name>
    <dbReference type="NCBI Taxonomy" id="2714937"/>
    <lineage>
        <taxon>Bacteria</taxon>
        <taxon>Bacillati</taxon>
        <taxon>Actinomycetota</taxon>
        <taxon>Actinomycetes</taxon>
        <taxon>Propionibacteriales</taxon>
        <taxon>Propionibacteriaceae</taxon>
        <taxon>Propioniciclava</taxon>
    </lineage>
</organism>
<name>A0A6G7Y7J8_9ACTN</name>
<accession>A0A6G7Y7J8</accession>
<dbReference type="KEGG" id="prv:G7070_11360"/>
<dbReference type="InterPro" id="IPR036527">
    <property type="entry name" value="SCP2_sterol-bd_dom_sf"/>
</dbReference>
<dbReference type="Gene3D" id="3.30.1050.10">
    <property type="entry name" value="SCP2 sterol-binding domain"/>
    <property type="match status" value="1"/>
</dbReference>
<dbReference type="Proteomes" id="UP000501058">
    <property type="component" value="Chromosome"/>
</dbReference>
<gene>
    <name evidence="1" type="ORF">G7070_11360</name>
</gene>
<keyword evidence="2" id="KW-1185">Reference proteome</keyword>
<proteinExistence type="predicted"/>
<dbReference type="AlphaFoldDB" id="A0A6G7Y7J8"/>
<reference evidence="1 2" key="1">
    <citation type="submission" date="2020-03" db="EMBL/GenBank/DDBJ databases">
        <title>Propioniciclava sp. nov., isolated from Hydrophilus acuminatus.</title>
        <authorList>
            <person name="Hyun D.-W."/>
            <person name="Bae J.-W."/>
        </authorList>
    </citation>
    <scope>NUCLEOTIDE SEQUENCE [LARGE SCALE GENOMIC DNA]</scope>
    <source>
        <strain evidence="1 2">HDW11</strain>
    </source>
</reference>
<dbReference type="EMBL" id="CP049865">
    <property type="protein sequence ID" value="QIK72760.1"/>
    <property type="molecule type" value="Genomic_DNA"/>
</dbReference>
<protein>
    <recommendedName>
        <fullName evidence="3">MDMPI C-terminal domain-containing protein</fullName>
    </recommendedName>
</protein>
<dbReference type="RefSeq" id="WP_166233835.1">
    <property type="nucleotide sequence ID" value="NZ_CP049865.1"/>
</dbReference>
<evidence type="ECO:0000313" key="2">
    <source>
        <dbReference type="Proteomes" id="UP000501058"/>
    </source>
</evidence>
<evidence type="ECO:0008006" key="3">
    <source>
        <dbReference type="Google" id="ProtNLM"/>
    </source>
</evidence>
<sequence>MDAAGLTVRRGTVPEPDARVVADSTAWTRVLYEAAEPAEAGVDVAGDPAAVARLVALFDPAP</sequence>